<dbReference type="Gene3D" id="3.40.50.300">
    <property type="entry name" value="P-loop containing nucleotide triphosphate hydrolases"/>
    <property type="match status" value="1"/>
</dbReference>
<organism evidence="11 12">
    <name type="scientific">Halarchaeum grantii</name>
    <dbReference type="NCBI Taxonomy" id="1193105"/>
    <lineage>
        <taxon>Archaea</taxon>
        <taxon>Methanobacteriati</taxon>
        <taxon>Methanobacteriota</taxon>
        <taxon>Stenosarchaea group</taxon>
        <taxon>Halobacteria</taxon>
        <taxon>Halobacteriales</taxon>
        <taxon>Halobacteriaceae</taxon>
    </lineage>
</organism>
<evidence type="ECO:0000313" key="12">
    <source>
        <dbReference type="Proteomes" id="UP000628840"/>
    </source>
</evidence>
<evidence type="ECO:0000313" key="11">
    <source>
        <dbReference type="EMBL" id="GGL34823.1"/>
    </source>
</evidence>
<gene>
    <name evidence="11" type="ORF">GCM10009037_18060</name>
</gene>
<keyword evidence="4" id="KW-0547">Nucleotide-binding</keyword>
<comment type="caution">
    <text evidence="11">The sequence shown here is derived from an EMBL/GenBank/DDBJ whole genome shotgun (WGS) entry which is preliminary data.</text>
</comment>
<keyword evidence="7 8" id="KW-0472">Membrane</keyword>
<feature type="domain" description="ABC transporter" evidence="9">
    <location>
        <begin position="375"/>
        <end position="608"/>
    </location>
</feature>
<name>A0A830F387_9EURY</name>
<feature type="domain" description="ABC transmembrane type-1" evidence="10">
    <location>
        <begin position="36"/>
        <end position="341"/>
    </location>
</feature>
<dbReference type="OrthoDB" id="121502at2157"/>
<feature type="transmembrane region" description="Helical" evidence="8">
    <location>
        <begin position="90"/>
        <end position="112"/>
    </location>
</feature>
<evidence type="ECO:0000259" key="10">
    <source>
        <dbReference type="PROSITE" id="PS50929"/>
    </source>
</evidence>
<keyword evidence="3 8" id="KW-0812">Transmembrane</keyword>
<dbReference type="GO" id="GO:0016020">
    <property type="term" value="C:membrane"/>
    <property type="evidence" value="ECO:0007669"/>
    <property type="project" value="UniProtKB-SubCell"/>
</dbReference>
<accession>A0A830F387</accession>
<dbReference type="InterPro" id="IPR027417">
    <property type="entry name" value="P-loop_NTPase"/>
</dbReference>
<comment type="subcellular location">
    <subcellularLocation>
        <location evidence="1">Membrane</location>
        <topology evidence="1">Multi-pass membrane protein</topology>
    </subcellularLocation>
</comment>
<keyword evidence="5 11" id="KW-0067">ATP-binding</keyword>
<dbReference type="RefSeq" id="WP_188882953.1">
    <property type="nucleotide sequence ID" value="NZ_BMPF01000002.1"/>
</dbReference>
<dbReference type="SUPFAM" id="SSF90123">
    <property type="entry name" value="ABC transporter transmembrane region"/>
    <property type="match status" value="1"/>
</dbReference>
<dbReference type="PANTHER" id="PTHR24221">
    <property type="entry name" value="ATP-BINDING CASSETTE SUB-FAMILY B"/>
    <property type="match status" value="1"/>
</dbReference>
<dbReference type="InterPro" id="IPR003593">
    <property type="entry name" value="AAA+_ATPase"/>
</dbReference>
<evidence type="ECO:0000256" key="1">
    <source>
        <dbReference type="ARBA" id="ARBA00004141"/>
    </source>
</evidence>
<dbReference type="PROSITE" id="PS50893">
    <property type="entry name" value="ABC_TRANSPORTER_2"/>
    <property type="match status" value="1"/>
</dbReference>
<dbReference type="Pfam" id="PF00664">
    <property type="entry name" value="ABC_membrane"/>
    <property type="match status" value="1"/>
</dbReference>
<dbReference type="InterPro" id="IPR011527">
    <property type="entry name" value="ABC1_TM_dom"/>
</dbReference>
<evidence type="ECO:0000256" key="8">
    <source>
        <dbReference type="SAM" id="Phobius"/>
    </source>
</evidence>
<evidence type="ECO:0000256" key="5">
    <source>
        <dbReference type="ARBA" id="ARBA00022840"/>
    </source>
</evidence>
<dbReference type="PANTHER" id="PTHR24221:SF654">
    <property type="entry name" value="ATP-BINDING CASSETTE SUB-FAMILY B MEMBER 6"/>
    <property type="match status" value="1"/>
</dbReference>
<feature type="transmembrane region" description="Helical" evidence="8">
    <location>
        <begin position="279"/>
        <end position="298"/>
    </location>
</feature>
<dbReference type="GO" id="GO:0140359">
    <property type="term" value="F:ABC-type transporter activity"/>
    <property type="evidence" value="ECO:0007669"/>
    <property type="project" value="InterPro"/>
</dbReference>
<reference evidence="11 12" key="1">
    <citation type="journal article" date="2019" name="Int. J. Syst. Evol. Microbiol.">
        <title>The Global Catalogue of Microorganisms (GCM) 10K type strain sequencing project: providing services to taxonomists for standard genome sequencing and annotation.</title>
        <authorList>
            <consortium name="The Broad Institute Genomics Platform"/>
            <consortium name="The Broad Institute Genome Sequencing Center for Infectious Disease"/>
            <person name="Wu L."/>
            <person name="Ma J."/>
        </authorList>
    </citation>
    <scope>NUCLEOTIDE SEQUENCE [LARGE SCALE GENOMIC DNA]</scope>
    <source>
        <strain evidence="11 12">JCM 19585</strain>
    </source>
</reference>
<evidence type="ECO:0000259" key="9">
    <source>
        <dbReference type="PROSITE" id="PS50893"/>
    </source>
</evidence>
<dbReference type="InterPro" id="IPR017871">
    <property type="entry name" value="ABC_transporter-like_CS"/>
</dbReference>
<dbReference type="PROSITE" id="PS50929">
    <property type="entry name" value="ABC_TM1F"/>
    <property type="match status" value="1"/>
</dbReference>
<evidence type="ECO:0000256" key="3">
    <source>
        <dbReference type="ARBA" id="ARBA00022692"/>
    </source>
</evidence>
<evidence type="ECO:0000256" key="2">
    <source>
        <dbReference type="ARBA" id="ARBA00022448"/>
    </source>
</evidence>
<keyword evidence="2" id="KW-0813">Transport</keyword>
<dbReference type="InterPro" id="IPR039421">
    <property type="entry name" value="Type_1_exporter"/>
</dbReference>
<sequence>MSTEEDSVFDDYRESVDRPLYRLFTAYGRGVWEWFALGMVANVFARVASLLPPLVLGVALDSIFTSDAPFVLPLVPAAWLPTTDAAQFRFAAIVITAAFATTALFTWVYGVAANTFAHRVMHEVRTDSFAKMQNLDMAFFDDKQTGEVMSILNNDANNLEIFLDNALQNSARLIVMTAGILGVMAWLNWQLALVMLVAVPLLFALTFWFMRAVAPRYARERANVGHLNTRLENSLAGVELVKTTGSEEYEVGRVRQASYNLYDATMAVLRLNFVYRPGMEFIAGLAFAATFVIGGLWLFSGPPLFFTGTLSAGTFVTFILYTQRIVSPLAEVSNIVDQYENAKASSERVFGLMDIPVHIGDDEDAVELDDVEGRVAYDDVTFAYDDEPILESFDFEADPGDTVALVGPTGAGKSTVVKLLLRLYDPDRGAVRLDGHDLRDVTVNSLRDSVGYVGQDTFLFDGTIADNIRYGHFDASDEAVREAAKAAEAHEFIEGFAEGYDTRTGERGVKLSGGQRQRISIARTVLQDPPVLVLDEATSAVDTETELAIQHSLDELSEDRTTLSIAHRLSTVTDADLILVVEDGRIEERGTHEELVARDGLYAALWDAQTGDTDPLEEELLDD</sequence>
<dbReference type="Proteomes" id="UP000628840">
    <property type="component" value="Unassembled WGS sequence"/>
</dbReference>
<dbReference type="PROSITE" id="PS00211">
    <property type="entry name" value="ABC_TRANSPORTER_1"/>
    <property type="match status" value="1"/>
</dbReference>
<dbReference type="InterPro" id="IPR003439">
    <property type="entry name" value="ABC_transporter-like_ATP-bd"/>
</dbReference>
<evidence type="ECO:0000256" key="4">
    <source>
        <dbReference type="ARBA" id="ARBA00022741"/>
    </source>
</evidence>
<dbReference type="SUPFAM" id="SSF52540">
    <property type="entry name" value="P-loop containing nucleoside triphosphate hydrolases"/>
    <property type="match status" value="1"/>
</dbReference>
<dbReference type="InterPro" id="IPR036640">
    <property type="entry name" value="ABC1_TM_sf"/>
</dbReference>
<dbReference type="Pfam" id="PF00005">
    <property type="entry name" value="ABC_tran"/>
    <property type="match status" value="1"/>
</dbReference>
<keyword evidence="12" id="KW-1185">Reference proteome</keyword>
<evidence type="ECO:0000256" key="7">
    <source>
        <dbReference type="ARBA" id="ARBA00023136"/>
    </source>
</evidence>
<keyword evidence="6 8" id="KW-1133">Transmembrane helix</keyword>
<evidence type="ECO:0000256" key="6">
    <source>
        <dbReference type="ARBA" id="ARBA00022989"/>
    </source>
</evidence>
<dbReference type="SMART" id="SM00382">
    <property type="entry name" value="AAA"/>
    <property type="match status" value="1"/>
</dbReference>
<dbReference type="EMBL" id="BMPF01000002">
    <property type="protein sequence ID" value="GGL34823.1"/>
    <property type="molecule type" value="Genomic_DNA"/>
</dbReference>
<dbReference type="FunFam" id="3.40.50.300:FF:000287">
    <property type="entry name" value="Multidrug ABC transporter ATP-binding protein"/>
    <property type="match status" value="1"/>
</dbReference>
<protein>
    <submittedName>
        <fullName evidence="11">Multidrug ABC transporter ATP-binding protein</fullName>
    </submittedName>
</protein>
<feature type="transmembrane region" description="Helical" evidence="8">
    <location>
        <begin position="193"/>
        <end position="214"/>
    </location>
</feature>
<dbReference type="GO" id="GO:0005524">
    <property type="term" value="F:ATP binding"/>
    <property type="evidence" value="ECO:0007669"/>
    <property type="project" value="UniProtKB-KW"/>
</dbReference>
<dbReference type="GO" id="GO:0016887">
    <property type="term" value="F:ATP hydrolysis activity"/>
    <property type="evidence" value="ECO:0007669"/>
    <property type="project" value="InterPro"/>
</dbReference>
<dbReference type="AlphaFoldDB" id="A0A830F387"/>
<proteinExistence type="predicted"/>
<feature type="transmembrane region" description="Helical" evidence="8">
    <location>
        <begin position="170"/>
        <end position="187"/>
    </location>
</feature>
<dbReference type="Gene3D" id="1.20.1560.10">
    <property type="entry name" value="ABC transporter type 1, transmembrane domain"/>
    <property type="match status" value="1"/>
</dbReference>
<dbReference type="CDD" id="cd18565">
    <property type="entry name" value="ABC_6TM_exporter_like"/>
    <property type="match status" value="1"/>
</dbReference>